<comment type="caution">
    <text evidence="3">The sequence shown here is derived from an EMBL/GenBank/DDBJ whole genome shotgun (WGS) entry which is preliminary data.</text>
</comment>
<feature type="region of interest" description="Disordered" evidence="1">
    <location>
        <begin position="32"/>
        <end position="59"/>
    </location>
</feature>
<evidence type="ECO:0000256" key="1">
    <source>
        <dbReference type="SAM" id="MobiDB-lite"/>
    </source>
</evidence>
<keyword evidence="4" id="KW-1185">Reference proteome</keyword>
<accession>M7NA86</accession>
<evidence type="ECO:0000256" key="2">
    <source>
        <dbReference type="SAM" id="Phobius"/>
    </source>
</evidence>
<evidence type="ECO:0000313" key="4">
    <source>
        <dbReference type="Proteomes" id="UP000011910"/>
    </source>
</evidence>
<gene>
    <name evidence="3" type="ORF">ADICEAN_00739</name>
</gene>
<name>M7NA86_9BACT</name>
<dbReference type="RefSeq" id="WP_009194145.1">
    <property type="nucleotide sequence ID" value="NZ_AODQ01000011.1"/>
</dbReference>
<proteinExistence type="predicted"/>
<protein>
    <submittedName>
        <fullName evidence="3">Uncharacterized protein</fullName>
    </submittedName>
</protein>
<keyword evidence="2" id="KW-0472">Membrane</keyword>
<feature type="transmembrane region" description="Helical" evidence="2">
    <location>
        <begin position="6"/>
        <end position="29"/>
    </location>
</feature>
<dbReference type="EMBL" id="AODQ01000011">
    <property type="protein sequence ID" value="EMR04116.1"/>
    <property type="molecule type" value="Genomic_DNA"/>
</dbReference>
<dbReference type="Proteomes" id="UP000011910">
    <property type="component" value="Unassembled WGS sequence"/>
</dbReference>
<keyword evidence="2" id="KW-0812">Transmembrane</keyword>
<dbReference type="AlphaFoldDB" id="M7NA86"/>
<sequence>MESNTLAIVLILAAALIPIAAILLTMRAIRKKRARGNERSEDKTFTSVKEERLRKRGDL</sequence>
<keyword evidence="2" id="KW-1133">Transmembrane helix</keyword>
<feature type="compositionally biased region" description="Basic and acidic residues" evidence="1">
    <location>
        <begin position="35"/>
        <end position="59"/>
    </location>
</feature>
<evidence type="ECO:0000313" key="3">
    <source>
        <dbReference type="EMBL" id="EMR04116.1"/>
    </source>
</evidence>
<organism evidence="3 4">
    <name type="scientific">Cesiribacter andamanensis AMV16</name>
    <dbReference type="NCBI Taxonomy" id="1279009"/>
    <lineage>
        <taxon>Bacteria</taxon>
        <taxon>Pseudomonadati</taxon>
        <taxon>Bacteroidota</taxon>
        <taxon>Cytophagia</taxon>
        <taxon>Cytophagales</taxon>
        <taxon>Cesiribacteraceae</taxon>
        <taxon>Cesiribacter</taxon>
    </lineage>
</organism>
<reference evidence="3 4" key="1">
    <citation type="journal article" date="2013" name="Genome Announc.">
        <title>Draft Genome Sequence of Cesiribacter andamanensis Strain AMV16T, Isolated from a Soil Sample from a Mud Volcano in the Andaman Islands, India.</title>
        <authorList>
            <person name="Shivaji S."/>
            <person name="Ara S."/>
            <person name="Begum Z."/>
            <person name="Srinivas T.N."/>
            <person name="Singh A."/>
            <person name="Kumar Pinnaka A."/>
        </authorList>
    </citation>
    <scope>NUCLEOTIDE SEQUENCE [LARGE SCALE GENOMIC DNA]</scope>
    <source>
        <strain evidence="3 4">AMV16</strain>
    </source>
</reference>
<dbReference type="STRING" id="1279009.ADICEAN_00739"/>